<comment type="caution">
    <text evidence="7">The sequence shown here is derived from an EMBL/GenBank/DDBJ whole genome shotgun (WGS) entry which is preliminary data.</text>
</comment>
<feature type="domain" description="HAT C-terminal dimerisation" evidence="6">
    <location>
        <begin position="622"/>
        <end position="701"/>
    </location>
</feature>
<protein>
    <recommendedName>
        <fullName evidence="6">HAT C-terminal dimerisation domain-containing protein</fullName>
    </recommendedName>
</protein>
<dbReference type="Pfam" id="PF05699">
    <property type="entry name" value="Dimer_Tnp_hAT"/>
    <property type="match status" value="1"/>
</dbReference>
<dbReference type="Proteomes" id="UP001498398">
    <property type="component" value="Unassembled WGS sequence"/>
</dbReference>
<evidence type="ECO:0000256" key="3">
    <source>
        <dbReference type="ARBA" id="ARBA00022771"/>
    </source>
</evidence>
<name>A0ABR1JIN9_9AGAR</name>
<evidence type="ECO:0000256" key="1">
    <source>
        <dbReference type="ARBA" id="ARBA00004123"/>
    </source>
</evidence>
<dbReference type="EMBL" id="JBANRG010000012">
    <property type="protein sequence ID" value="KAK7461760.1"/>
    <property type="molecule type" value="Genomic_DNA"/>
</dbReference>
<dbReference type="InterPro" id="IPR008906">
    <property type="entry name" value="HATC_C_dom"/>
</dbReference>
<organism evidence="7 8">
    <name type="scientific">Marasmiellus scandens</name>
    <dbReference type="NCBI Taxonomy" id="2682957"/>
    <lineage>
        <taxon>Eukaryota</taxon>
        <taxon>Fungi</taxon>
        <taxon>Dikarya</taxon>
        <taxon>Basidiomycota</taxon>
        <taxon>Agaricomycotina</taxon>
        <taxon>Agaricomycetes</taxon>
        <taxon>Agaricomycetidae</taxon>
        <taxon>Agaricales</taxon>
        <taxon>Marasmiineae</taxon>
        <taxon>Omphalotaceae</taxon>
        <taxon>Marasmiellus</taxon>
    </lineage>
</organism>
<gene>
    <name evidence="7" type="ORF">VKT23_008190</name>
</gene>
<reference evidence="7 8" key="1">
    <citation type="submission" date="2024-01" db="EMBL/GenBank/DDBJ databases">
        <title>A draft genome for the cacao thread blight pathogen Marasmiellus scandens.</title>
        <authorList>
            <person name="Baruah I.K."/>
            <person name="Leung J."/>
            <person name="Bukari Y."/>
            <person name="Amoako-Attah I."/>
            <person name="Meinhardt L.W."/>
            <person name="Bailey B.A."/>
            <person name="Cohen S.P."/>
        </authorList>
    </citation>
    <scope>NUCLEOTIDE SEQUENCE [LARGE SCALE GENOMIC DNA]</scope>
    <source>
        <strain evidence="7 8">GH-19</strain>
    </source>
</reference>
<keyword evidence="4" id="KW-0862">Zinc</keyword>
<dbReference type="PANTHER" id="PTHR46481:SF10">
    <property type="entry name" value="ZINC FINGER BED DOMAIN-CONTAINING PROTEIN 39"/>
    <property type="match status" value="1"/>
</dbReference>
<evidence type="ECO:0000256" key="5">
    <source>
        <dbReference type="ARBA" id="ARBA00023242"/>
    </source>
</evidence>
<keyword evidence="5" id="KW-0539">Nucleus</keyword>
<evidence type="ECO:0000256" key="4">
    <source>
        <dbReference type="ARBA" id="ARBA00022833"/>
    </source>
</evidence>
<dbReference type="InterPro" id="IPR052035">
    <property type="entry name" value="ZnF_BED_domain_contain"/>
</dbReference>
<keyword evidence="2" id="KW-0479">Metal-binding</keyword>
<accession>A0ABR1JIN9</accession>
<dbReference type="PANTHER" id="PTHR46481">
    <property type="entry name" value="ZINC FINGER BED DOMAIN-CONTAINING PROTEIN 4"/>
    <property type="match status" value="1"/>
</dbReference>
<dbReference type="InterPro" id="IPR012337">
    <property type="entry name" value="RNaseH-like_sf"/>
</dbReference>
<dbReference type="SUPFAM" id="SSF53098">
    <property type="entry name" value="Ribonuclease H-like"/>
    <property type="match status" value="1"/>
</dbReference>
<evidence type="ECO:0000313" key="7">
    <source>
        <dbReference type="EMBL" id="KAK7461760.1"/>
    </source>
</evidence>
<evidence type="ECO:0000259" key="6">
    <source>
        <dbReference type="Pfam" id="PF05699"/>
    </source>
</evidence>
<sequence>MRSESPAIIEPPKKRQQIVENINNKSLGHVWGMKDEDIITAYRNNWTSRAYDHYEVSIVRNTDTTTRERTMRIAFDCKYQDFRHARQYRDHGSSTGTTNLKNTANSCDARDPINCLPKASLSDMTTIGYSEARHRAIIALRCTRSKRAFKMVEDELYLQEVELLRPGTIVPSADTVVEDVQRLYVGLATVVKNYFQARGRELHAVVDGWTAPITEQYLGVEIIWEDNGTMYNMTLEFIRLTEQHTGAYLAEQLANVLKRYGLDKFPKKKKSVKATKGSVKHSIAGKQVDSDETMEVVLGVVGLGENEDVDDEDLELAEALGADGENVNDIDPAHEAHDKAVTKAIRDVAVRDMKLKGIIIGTKEANDALKLFPKVAGLAKKIHDSGPVKAAFETYRNTTPDLNTNVTSIHRRNATRWGSEKKCIETYNALRSPIDKLLKDKDLKLGSYRLNETQDRMMNELYVILQILDKATLIFQQKIRPLIVEVIPAFKDLEFALDKIANHADYYPVTRVAAYAGLLMIKKYYSLIDVCEAYRIAIVMCPNRKLEWFSEHLCWDEDAISSLKSLVINRFAESYAPPVTMASTARSATSSAPEASPSLYSVDQFTRSSNHRTHEPRVDDDIRSYLNSRTIDMKTKDVLLHWSQKLSETPYLAKFALSFCSTPATSADSERSFSEGRTQVAWNQTNMSSQAFRAQMAIGSWYRAPFFKMEQAFAIMEATTAPLRP</sequence>
<proteinExistence type="predicted"/>
<keyword evidence="3" id="KW-0863">Zinc-finger</keyword>
<evidence type="ECO:0000256" key="2">
    <source>
        <dbReference type="ARBA" id="ARBA00022723"/>
    </source>
</evidence>
<keyword evidence="8" id="KW-1185">Reference proteome</keyword>
<comment type="subcellular location">
    <subcellularLocation>
        <location evidence="1">Nucleus</location>
    </subcellularLocation>
</comment>
<evidence type="ECO:0000313" key="8">
    <source>
        <dbReference type="Proteomes" id="UP001498398"/>
    </source>
</evidence>